<dbReference type="PROSITE" id="PS51186">
    <property type="entry name" value="GNAT"/>
    <property type="match status" value="1"/>
</dbReference>
<proteinExistence type="predicted"/>
<evidence type="ECO:0000256" key="2">
    <source>
        <dbReference type="ARBA" id="ARBA00023315"/>
    </source>
</evidence>
<accession>A0A9X3WLE5</accession>
<dbReference type="Proteomes" id="UP001145072">
    <property type="component" value="Unassembled WGS sequence"/>
</dbReference>
<evidence type="ECO:0000259" key="3">
    <source>
        <dbReference type="PROSITE" id="PS51186"/>
    </source>
</evidence>
<sequence length="250" mass="28753">MNSKVNIQKIEELSLHALPALETQLVDGWIVRFSNGYTKRANSVNPLSPSNDEVKEKIVAMRNMYRTQNLKVVYKLTTNVFPENLDAILEHEGYALDGLTSVQLLPLHVGTAPPANNAVIYNDFDDKWFTDFCALNKVRETDRPTLKQMLQRIVPRVCYVTLFQDNKEPLACGMGVLEDGYIGLFDIVTNEKYRNKGYAQQLISTILHWGKEHGAKHAYLQVVLDNHPALNLYSKLGFKEAYRYWYRIER</sequence>
<dbReference type="InterPro" id="IPR000182">
    <property type="entry name" value="GNAT_dom"/>
</dbReference>
<dbReference type="RefSeq" id="WP_259869776.1">
    <property type="nucleotide sequence ID" value="NZ_JAMQJZ010000002.1"/>
</dbReference>
<dbReference type="InterPro" id="IPR050680">
    <property type="entry name" value="YpeA/RimI_acetyltransf"/>
</dbReference>
<gene>
    <name evidence="4" type="ORF">NC661_03535</name>
</gene>
<comment type="caution">
    <text evidence="4">The sequence shown here is derived from an EMBL/GenBank/DDBJ whole genome shotgun (WGS) entry which is preliminary data.</text>
</comment>
<evidence type="ECO:0000313" key="5">
    <source>
        <dbReference type="Proteomes" id="UP001145072"/>
    </source>
</evidence>
<dbReference type="PANTHER" id="PTHR43420:SF12">
    <property type="entry name" value="N-ACETYLTRANSFERASE DOMAIN-CONTAINING PROTEIN"/>
    <property type="match status" value="1"/>
</dbReference>
<evidence type="ECO:0000313" key="4">
    <source>
        <dbReference type="EMBL" id="MDC3419434.1"/>
    </source>
</evidence>
<dbReference type="Pfam" id="PF24553">
    <property type="entry name" value="Rv0428c_C"/>
    <property type="match status" value="1"/>
</dbReference>
<dbReference type="Gene3D" id="3.40.630.30">
    <property type="match status" value="1"/>
</dbReference>
<dbReference type="PANTHER" id="PTHR43420">
    <property type="entry name" value="ACETYLTRANSFERASE"/>
    <property type="match status" value="1"/>
</dbReference>
<organism evidence="4 5">
    <name type="scientific">Aquibacillus koreensis</name>
    <dbReference type="NCBI Taxonomy" id="279446"/>
    <lineage>
        <taxon>Bacteria</taxon>
        <taxon>Bacillati</taxon>
        <taxon>Bacillota</taxon>
        <taxon>Bacilli</taxon>
        <taxon>Bacillales</taxon>
        <taxon>Bacillaceae</taxon>
        <taxon>Aquibacillus</taxon>
    </lineage>
</organism>
<dbReference type="SUPFAM" id="SSF55729">
    <property type="entry name" value="Acyl-CoA N-acyltransferases (Nat)"/>
    <property type="match status" value="1"/>
</dbReference>
<name>A0A9X3WLE5_9BACI</name>
<evidence type="ECO:0000256" key="1">
    <source>
        <dbReference type="ARBA" id="ARBA00022679"/>
    </source>
</evidence>
<dbReference type="CDD" id="cd04301">
    <property type="entry name" value="NAT_SF"/>
    <property type="match status" value="1"/>
</dbReference>
<keyword evidence="1" id="KW-0808">Transferase</keyword>
<feature type="domain" description="N-acetyltransferase" evidence="3">
    <location>
        <begin position="119"/>
        <end position="250"/>
    </location>
</feature>
<dbReference type="AlphaFoldDB" id="A0A9X3WLE5"/>
<keyword evidence="2" id="KW-0012">Acyltransferase</keyword>
<protein>
    <submittedName>
        <fullName evidence="4">GNAT family N-acetyltransferase</fullName>
    </submittedName>
</protein>
<dbReference type="GO" id="GO:0016747">
    <property type="term" value="F:acyltransferase activity, transferring groups other than amino-acyl groups"/>
    <property type="evidence" value="ECO:0007669"/>
    <property type="project" value="InterPro"/>
</dbReference>
<dbReference type="EMBL" id="JAMQJZ010000002">
    <property type="protein sequence ID" value="MDC3419434.1"/>
    <property type="molecule type" value="Genomic_DNA"/>
</dbReference>
<dbReference type="InterPro" id="IPR016181">
    <property type="entry name" value="Acyl_CoA_acyltransferase"/>
</dbReference>
<keyword evidence="5" id="KW-1185">Reference proteome</keyword>
<dbReference type="InterPro" id="IPR056935">
    <property type="entry name" value="Rv0428c-like_C"/>
</dbReference>
<reference evidence="4" key="1">
    <citation type="submission" date="2022-06" db="EMBL/GenBank/DDBJ databases">
        <title>Aquibacillus sp. a new bacterium isolated from soil saline samples.</title>
        <authorList>
            <person name="Galisteo C."/>
            <person name="De La Haba R."/>
            <person name="Sanchez-Porro C."/>
            <person name="Ventosa A."/>
        </authorList>
    </citation>
    <scope>NUCLEOTIDE SEQUENCE</scope>
    <source>
        <strain evidence="4">JCM 12387</strain>
    </source>
</reference>